<keyword evidence="2" id="KW-0238">DNA-binding</keyword>
<dbReference type="AlphaFoldDB" id="A0A2M6YCV1"/>
<dbReference type="PIRSF" id="PIRSF016702">
    <property type="entry name" value="DNA_bp_PD1"/>
    <property type="match status" value="1"/>
</dbReference>
<dbReference type="Proteomes" id="UP000229896">
    <property type="component" value="Unassembled WGS sequence"/>
</dbReference>
<feature type="non-terminal residue" evidence="2">
    <location>
        <position position="128"/>
    </location>
</feature>
<evidence type="ECO:0000259" key="1">
    <source>
        <dbReference type="PROSITE" id="PS51742"/>
    </source>
</evidence>
<feature type="domain" description="PPC" evidence="1">
    <location>
        <begin position="1"/>
        <end position="128"/>
    </location>
</feature>
<accession>A0A2M6YCV1</accession>
<evidence type="ECO:0000313" key="2">
    <source>
        <dbReference type="EMBL" id="PIU24519.1"/>
    </source>
</evidence>
<reference evidence="3" key="1">
    <citation type="submission" date="2017-09" db="EMBL/GenBank/DDBJ databases">
        <title>Depth-based differentiation of microbial function through sediment-hosted aquifers and enrichment of novel symbionts in the deep terrestrial subsurface.</title>
        <authorList>
            <person name="Probst A.J."/>
            <person name="Ladd B."/>
            <person name="Jarett J.K."/>
            <person name="Geller-Mcgrath D.E."/>
            <person name="Sieber C.M.K."/>
            <person name="Emerson J.B."/>
            <person name="Anantharaman K."/>
            <person name="Thomas B.C."/>
            <person name="Malmstrom R."/>
            <person name="Stieglmeier M."/>
            <person name="Klingl A."/>
            <person name="Woyke T."/>
            <person name="Ryan C.M."/>
            <person name="Banfield J.F."/>
        </authorList>
    </citation>
    <scope>NUCLEOTIDE SEQUENCE [LARGE SCALE GENOMIC DNA]</scope>
</reference>
<organism evidence="2 3">
    <name type="scientific">Candidatus Berkelbacteria bacterium CG08_land_8_20_14_0_20_39_8</name>
    <dbReference type="NCBI Taxonomy" id="1974511"/>
    <lineage>
        <taxon>Bacteria</taxon>
        <taxon>Candidatus Berkelbacteria</taxon>
    </lineage>
</organism>
<dbReference type="InterPro" id="IPR005175">
    <property type="entry name" value="PPC_dom"/>
</dbReference>
<evidence type="ECO:0000313" key="3">
    <source>
        <dbReference type="Proteomes" id="UP000229896"/>
    </source>
</evidence>
<dbReference type="PROSITE" id="PS51742">
    <property type="entry name" value="PPC"/>
    <property type="match status" value="1"/>
</dbReference>
<dbReference type="CDD" id="cd11378">
    <property type="entry name" value="DUF296"/>
    <property type="match status" value="1"/>
</dbReference>
<name>A0A2M6YCV1_9BACT</name>
<gene>
    <name evidence="2" type="ORF">COT12_00660</name>
</gene>
<dbReference type="GO" id="GO:0003677">
    <property type="term" value="F:DNA binding"/>
    <property type="evidence" value="ECO:0007669"/>
    <property type="project" value="UniProtKB-KW"/>
</dbReference>
<proteinExistence type="predicted"/>
<dbReference type="PANTHER" id="PTHR34988">
    <property type="entry name" value="PROTEIN, PUTATIVE-RELATED"/>
    <property type="match status" value="1"/>
</dbReference>
<sequence length="128" mass="14119">MKTSVIRLKKGDEAISKIIEFCEKKGINSAWFFGIGAASKAKLAIYDLDKKEYIRKEISGIYEILNFNGNISSLDKKIIVHSHVTLSGNNFSAVGGHADELIIAATCEIVLQQLDIELTRKHNGEIGL</sequence>
<comment type="caution">
    <text evidence="2">The sequence shown here is derived from an EMBL/GenBank/DDBJ whole genome shotgun (WGS) entry which is preliminary data.</text>
</comment>
<dbReference type="Pfam" id="PF03479">
    <property type="entry name" value="PCC"/>
    <property type="match status" value="1"/>
</dbReference>
<dbReference type="SUPFAM" id="SSF117856">
    <property type="entry name" value="AF0104/ALDC/Ptd012-like"/>
    <property type="match status" value="1"/>
</dbReference>
<dbReference type="Gene3D" id="3.30.1330.80">
    <property type="entry name" value="Hypothetical protein, similar to alpha- acetolactate decarboxylase, domain 2"/>
    <property type="match status" value="1"/>
</dbReference>
<protein>
    <submittedName>
        <fullName evidence="2">DNA-binding protein</fullName>
    </submittedName>
</protein>
<dbReference type="PANTHER" id="PTHR34988:SF1">
    <property type="entry name" value="DNA-BINDING PROTEIN"/>
    <property type="match status" value="1"/>
</dbReference>
<dbReference type="EMBL" id="PEXI01000024">
    <property type="protein sequence ID" value="PIU24519.1"/>
    <property type="molecule type" value="Genomic_DNA"/>
</dbReference>
<dbReference type="InterPro" id="IPR025707">
    <property type="entry name" value="DNA_bp_PD1"/>
</dbReference>